<comment type="catalytic activity">
    <reaction evidence="1">
        <text>Hydrolyzes the link between N-acetylmuramoyl residues and L-amino acid residues in certain cell-wall glycopeptides.</text>
        <dbReference type="EC" id="3.5.1.28"/>
    </reaction>
</comment>
<dbReference type="Gene3D" id="3.40.80.10">
    <property type="entry name" value="Peptidoglycan recognition protein-like"/>
    <property type="match status" value="1"/>
</dbReference>
<dbReference type="EC" id="3.5.1.28" evidence="2"/>
<name>A0A8J6Z236_9RHOB</name>
<dbReference type="InterPro" id="IPR002502">
    <property type="entry name" value="Amidase_domain"/>
</dbReference>
<proteinExistence type="predicted"/>
<dbReference type="EMBL" id="JACVXA010000081">
    <property type="protein sequence ID" value="MBE3640283.1"/>
    <property type="molecule type" value="Genomic_DNA"/>
</dbReference>
<keyword evidence="3" id="KW-0378">Hydrolase</keyword>
<dbReference type="SUPFAM" id="SSF55846">
    <property type="entry name" value="N-acetylmuramoyl-L-alanine amidase-like"/>
    <property type="match status" value="1"/>
</dbReference>
<comment type="caution">
    <text evidence="6">The sequence shown here is derived from an EMBL/GenBank/DDBJ whole genome shotgun (WGS) entry which is preliminary data.</text>
</comment>
<evidence type="ECO:0000313" key="6">
    <source>
        <dbReference type="EMBL" id="MBE3640283.1"/>
    </source>
</evidence>
<evidence type="ECO:0000256" key="2">
    <source>
        <dbReference type="ARBA" id="ARBA00011901"/>
    </source>
</evidence>
<dbReference type="SMART" id="SM00644">
    <property type="entry name" value="Ami_2"/>
    <property type="match status" value="1"/>
</dbReference>
<dbReference type="Pfam" id="PF01510">
    <property type="entry name" value="Amidase_2"/>
    <property type="match status" value="1"/>
</dbReference>
<sequence>MVVLHYTAMDSAAAALERLCDPAHEVSCHYLIGADGTLWQLVEEELRAWHAGQGSWGAVTDVNSRSIGIELDNRGRGSFAVAQLAVLERLLAEILARWNIPPERVIGHQDMAPARKQDPGRWFPWPRLAGKGLAIWPEGRPARGRFLDSARAFGYPEADAGLLLEAFRARFRPMAAGRLSEEDRRMMAELAARFPVDGGGARG</sequence>
<reference evidence="6" key="1">
    <citation type="submission" date="2020-09" db="EMBL/GenBank/DDBJ databases">
        <title>A novel bacterium of genus Mangrovicoccus, isolated from South China Sea.</title>
        <authorList>
            <person name="Huang H."/>
            <person name="Mo K."/>
            <person name="Hu Y."/>
        </authorList>
    </citation>
    <scope>NUCLEOTIDE SEQUENCE</scope>
    <source>
        <strain evidence="6">HB182678</strain>
    </source>
</reference>
<dbReference type="GO" id="GO:0071555">
    <property type="term" value="P:cell wall organization"/>
    <property type="evidence" value="ECO:0007669"/>
    <property type="project" value="UniProtKB-KW"/>
</dbReference>
<accession>A0A8J6Z236</accession>
<organism evidence="6 7">
    <name type="scientific">Mangrovicoccus algicola</name>
    <dbReference type="NCBI Taxonomy" id="2771008"/>
    <lineage>
        <taxon>Bacteria</taxon>
        <taxon>Pseudomonadati</taxon>
        <taxon>Pseudomonadota</taxon>
        <taxon>Alphaproteobacteria</taxon>
        <taxon>Rhodobacterales</taxon>
        <taxon>Paracoccaceae</taxon>
        <taxon>Mangrovicoccus</taxon>
    </lineage>
</organism>
<dbReference type="GO" id="GO:0008745">
    <property type="term" value="F:N-acetylmuramoyl-L-alanine amidase activity"/>
    <property type="evidence" value="ECO:0007669"/>
    <property type="project" value="UniProtKB-EC"/>
</dbReference>
<protein>
    <recommendedName>
        <fullName evidence="2">N-acetylmuramoyl-L-alanine amidase</fullName>
        <ecNumber evidence="2">3.5.1.28</ecNumber>
    </recommendedName>
</protein>
<dbReference type="AlphaFoldDB" id="A0A8J6Z236"/>
<evidence type="ECO:0000256" key="1">
    <source>
        <dbReference type="ARBA" id="ARBA00001561"/>
    </source>
</evidence>
<dbReference type="PANTHER" id="PTHR30417:SF1">
    <property type="entry name" value="N-ACETYLMURAMOYL-L-ALANINE AMIDASE AMID"/>
    <property type="match status" value="1"/>
</dbReference>
<dbReference type="InterPro" id="IPR036505">
    <property type="entry name" value="Amidase/PGRP_sf"/>
</dbReference>
<gene>
    <name evidence="6" type="ORF">ICN82_18930</name>
</gene>
<dbReference type="GO" id="GO:0009253">
    <property type="term" value="P:peptidoglycan catabolic process"/>
    <property type="evidence" value="ECO:0007669"/>
    <property type="project" value="InterPro"/>
</dbReference>
<dbReference type="CDD" id="cd06583">
    <property type="entry name" value="PGRP"/>
    <property type="match status" value="1"/>
</dbReference>
<dbReference type="GO" id="GO:0009254">
    <property type="term" value="P:peptidoglycan turnover"/>
    <property type="evidence" value="ECO:0007669"/>
    <property type="project" value="TreeGrafter"/>
</dbReference>
<dbReference type="RefSeq" id="WP_193186149.1">
    <property type="nucleotide sequence ID" value="NZ_JACVXA010000081.1"/>
</dbReference>
<dbReference type="GO" id="GO:0019867">
    <property type="term" value="C:outer membrane"/>
    <property type="evidence" value="ECO:0007669"/>
    <property type="project" value="TreeGrafter"/>
</dbReference>
<evidence type="ECO:0000256" key="3">
    <source>
        <dbReference type="ARBA" id="ARBA00022801"/>
    </source>
</evidence>
<dbReference type="Proteomes" id="UP000609121">
    <property type="component" value="Unassembled WGS sequence"/>
</dbReference>
<evidence type="ECO:0000313" key="7">
    <source>
        <dbReference type="Proteomes" id="UP000609121"/>
    </source>
</evidence>
<dbReference type="InterPro" id="IPR051206">
    <property type="entry name" value="NAMLAA_amidase_2"/>
</dbReference>
<dbReference type="PANTHER" id="PTHR30417">
    <property type="entry name" value="N-ACETYLMURAMOYL-L-ALANINE AMIDASE AMID"/>
    <property type="match status" value="1"/>
</dbReference>
<evidence type="ECO:0000256" key="4">
    <source>
        <dbReference type="ARBA" id="ARBA00023316"/>
    </source>
</evidence>
<keyword evidence="4" id="KW-0961">Cell wall biogenesis/degradation</keyword>
<evidence type="ECO:0000259" key="5">
    <source>
        <dbReference type="SMART" id="SM00644"/>
    </source>
</evidence>
<keyword evidence="7" id="KW-1185">Reference proteome</keyword>
<feature type="domain" description="N-acetylmuramoyl-L-alanine amidase" evidence="5">
    <location>
        <begin position="1"/>
        <end position="120"/>
    </location>
</feature>